<evidence type="ECO:0000313" key="3">
    <source>
        <dbReference type="EMBL" id="KAF2488843.1"/>
    </source>
</evidence>
<gene>
    <name evidence="3" type="ORF">BU16DRAFT_623121</name>
</gene>
<accession>A0A6A6QB39</accession>
<dbReference type="Proteomes" id="UP000799750">
    <property type="component" value="Unassembled WGS sequence"/>
</dbReference>
<keyword evidence="2" id="KW-0472">Membrane</keyword>
<keyword evidence="4" id="KW-1185">Reference proteome</keyword>
<dbReference type="AlphaFoldDB" id="A0A6A6QB39"/>
<dbReference type="OrthoDB" id="10487281at2759"/>
<reference evidence="3" key="1">
    <citation type="journal article" date="2020" name="Stud. Mycol.">
        <title>101 Dothideomycetes genomes: a test case for predicting lifestyles and emergence of pathogens.</title>
        <authorList>
            <person name="Haridas S."/>
            <person name="Albert R."/>
            <person name="Binder M."/>
            <person name="Bloem J."/>
            <person name="Labutti K."/>
            <person name="Salamov A."/>
            <person name="Andreopoulos B."/>
            <person name="Baker S."/>
            <person name="Barry K."/>
            <person name="Bills G."/>
            <person name="Bluhm B."/>
            <person name="Cannon C."/>
            <person name="Castanera R."/>
            <person name="Culley D."/>
            <person name="Daum C."/>
            <person name="Ezra D."/>
            <person name="Gonzalez J."/>
            <person name="Henrissat B."/>
            <person name="Kuo A."/>
            <person name="Liang C."/>
            <person name="Lipzen A."/>
            <person name="Lutzoni F."/>
            <person name="Magnuson J."/>
            <person name="Mondo S."/>
            <person name="Nolan M."/>
            <person name="Ohm R."/>
            <person name="Pangilinan J."/>
            <person name="Park H.-J."/>
            <person name="Ramirez L."/>
            <person name="Alfaro M."/>
            <person name="Sun H."/>
            <person name="Tritt A."/>
            <person name="Yoshinaga Y."/>
            <person name="Zwiers L.-H."/>
            <person name="Turgeon B."/>
            <person name="Goodwin S."/>
            <person name="Spatafora J."/>
            <person name="Crous P."/>
            <person name="Grigoriev I."/>
        </authorList>
    </citation>
    <scope>NUCLEOTIDE SEQUENCE</scope>
    <source>
        <strain evidence="3">CBS 269.34</strain>
    </source>
</reference>
<sequence>MSTQPSPRFFTPLPRVYYLFPLISWLATGVMNIIPLARDVSLVTLPLLFFVAVIIVCLEQPNVIRSWDDLDHSQILRYSLIFTLCRMAEETAVVFSRDVLQPPRGLFLTLILAYQGVFAVQKWDHWMETPETQTPGLSALWSYSNLLLPWSLLLPQLPPLLLSSLLLSNNYIYAPPSLWSLTWRFPLLHTLLLPPFYLTFLLLCDKWEVVRYDATTPHPDLRHALRHNILPYILPARLLALIPWPVDELDTPALQNRKPAPSTPQPQRLPAQASARTPNRPATPFENTPFLNRPALHARLDIAPLAGSQVWEAREGEEAARLRRLRGKRG</sequence>
<feature type="transmembrane region" description="Helical" evidence="2">
    <location>
        <begin position="187"/>
        <end position="204"/>
    </location>
</feature>
<keyword evidence="2" id="KW-0812">Transmembrane</keyword>
<dbReference type="EMBL" id="MU004200">
    <property type="protein sequence ID" value="KAF2488843.1"/>
    <property type="molecule type" value="Genomic_DNA"/>
</dbReference>
<evidence type="ECO:0000256" key="2">
    <source>
        <dbReference type="SAM" id="Phobius"/>
    </source>
</evidence>
<organism evidence="3 4">
    <name type="scientific">Lophium mytilinum</name>
    <dbReference type="NCBI Taxonomy" id="390894"/>
    <lineage>
        <taxon>Eukaryota</taxon>
        <taxon>Fungi</taxon>
        <taxon>Dikarya</taxon>
        <taxon>Ascomycota</taxon>
        <taxon>Pezizomycotina</taxon>
        <taxon>Dothideomycetes</taxon>
        <taxon>Pleosporomycetidae</taxon>
        <taxon>Mytilinidiales</taxon>
        <taxon>Mytilinidiaceae</taxon>
        <taxon>Lophium</taxon>
    </lineage>
</organism>
<feature type="transmembrane region" description="Helical" evidence="2">
    <location>
        <begin position="16"/>
        <end position="34"/>
    </location>
</feature>
<feature type="transmembrane region" description="Helical" evidence="2">
    <location>
        <begin position="40"/>
        <end position="58"/>
    </location>
</feature>
<name>A0A6A6QB39_9PEZI</name>
<keyword evidence="2" id="KW-1133">Transmembrane helix</keyword>
<protein>
    <submittedName>
        <fullName evidence="3">Uncharacterized protein</fullName>
    </submittedName>
</protein>
<proteinExistence type="predicted"/>
<feature type="region of interest" description="Disordered" evidence="1">
    <location>
        <begin position="253"/>
        <end position="289"/>
    </location>
</feature>
<evidence type="ECO:0000256" key="1">
    <source>
        <dbReference type="SAM" id="MobiDB-lite"/>
    </source>
</evidence>
<evidence type="ECO:0000313" key="4">
    <source>
        <dbReference type="Proteomes" id="UP000799750"/>
    </source>
</evidence>